<keyword evidence="3" id="KW-1185">Reference proteome</keyword>
<feature type="signal peptide" evidence="1">
    <location>
        <begin position="1"/>
        <end position="26"/>
    </location>
</feature>
<sequence length="218" mass="23824">MAGNASSSLTLVFLIILIAAPTPSGSFFPSQYRTLVSLGHSLMTRVANLRASRGDHSGAALARAVAARLERGLGLGLWGMMWSTGWDYFRNYAWGEMNWRELNAAVSEMKELLRWVTELTRMKSDAERAAWVGRNYQSVLRVSNSMLGKLLQVFRQSGTLREVVETVKKEVVEGGLLRDCLELGSNDLKGLMQVLNDLLSQLSSASASASGSGHTADL</sequence>
<dbReference type="PANTHER" id="PTHR36806">
    <property type="entry name" value="ADENINE PHOSPHORIBOSYLTRANSFERASE"/>
    <property type="match status" value="1"/>
</dbReference>
<evidence type="ECO:0000313" key="3">
    <source>
        <dbReference type="Proteomes" id="UP001168098"/>
    </source>
</evidence>
<reference evidence="2 3" key="1">
    <citation type="journal article" date="2023" name="BMC Biotechnol.">
        <title>Vitis rotundifolia cv Carlos genome sequencing.</title>
        <authorList>
            <person name="Huff M."/>
            <person name="Hulse-Kemp A."/>
            <person name="Scheffler B."/>
            <person name="Youngblood R."/>
            <person name="Simpson S."/>
            <person name="Babiker E."/>
            <person name="Staton M."/>
        </authorList>
    </citation>
    <scope>NUCLEOTIDE SEQUENCE [LARGE SCALE GENOMIC DNA]</scope>
    <source>
        <tissue evidence="2">Leaf</tissue>
    </source>
</reference>
<feature type="chain" id="PRO_5041262028" evidence="1">
    <location>
        <begin position="27"/>
        <end position="218"/>
    </location>
</feature>
<comment type="caution">
    <text evidence="2">The sequence shown here is derived from an EMBL/GenBank/DDBJ whole genome shotgun (WGS) entry which is preliminary data.</text>
</comment>
<name>A0AA38ZKL8_VITRO</name>
<gene>
    <name evidence="2" type="ORF">PVL29_013133</name>
</gene>
<protein>
    <submittedName>
        <fullName evidence="2">Uncharacterized protein</fullName>
    </submittedName>
</protein>
<evidence type="ECO:0000313" key="2">
    <source>
        <dbReference type="EMBL" id="KAJ9690826.1"/>
    </source>
</evidence>
<evidence type="ECO:0000256" key="1">
    <source>
        <dbReference type="SAM" id="SignalP"/>
    </source>
</evidence>
<dbReference type="EMBL" id="JARBHA010000010">
    <property type="protein sequence ID" value="KAJ9690826.1"/>
    <property type="molecule type" value="Genomic_DNA"/>
</dbReference>
<accession>A0AA38ZKL8</accession>
<dbReference type="Proteomes" id="UP001168098">
    <property type="component" value="Unassembled WGS sequence"/>
</dbReference>
<dbReference type="AlphaFoldDB" id="A0AA38ZKL8"/>
<proteinExistence type="predicted"/>
<keyword evidence="1" id="KW-0732">Signal</keyword>
<organism evidence="2 3">
    <name type="scientific">Vitis rotundifolia</name>
    <name type="common">Muscadine grape</name>
    <dbReference type="NCBI Taxonomy" id="103349"/>
    <lineage>
        <taxon>Eukaryota</taxon>
        <taxon>Viridiplantae</taxon>
        <taxon>Streptophyta</taxon>
        <taxon>Embryophyta</taxon>
        <taxon>Tracheophyta</taxon>
        <taxon>Spermatophyta</taxon>
        <taxon>Magnoliopsida</taxon>
        <taxon>eudicotyledons</taxon>
        <taxon>Gunneridae</taxon>
        <taxon>Pentapetalae</taxon>
        <taxon>rosids</taxon>
        <taxon>Vitales</taxon>
        <taxon>Vitaceae</taxon>
        <taxon>Viteae</taxon>
        <taxon>Vitis</taxon>
    </lineage>
</organism>